<keyword evidence="4" id="KW-0503">Monooxygenase</keyword>
<dbReference type="Proteomes" id="UP001147653">
    <property type="component" value="Unassembled WGS sequence"/>
</dbReference>
<dbReference type="GO" id="GO:0016705">
    <property type="term" value="F:oxidoreductase activity, acting on paired donors, with incorporation or reduction of molecular oxygen"/>
    <property type="evidence" value="ECO:0007669"/>
    <property type="project" value="InterPro"/>
</dbReference>
<evidence type="ECO:0000256" key="6">
    <source>
        <dbReference type="PIRSR" id="PIRSR000337-1"/>
    </source>
</evidence>
<evidence type="ECO:0000256" key="3">
    <source>
        <dbReference type="ARBA" id="ARBA00023002"/>
    </source>
</evidence>
<keyword evidence="1 6" id="KW-0285">Flavoprotein</keyword>
<keyword evidence="2 6" id="KW-0288">FMN</keyword>
<organism evidence="8 9">
    <name type="scientific">Solirubrobacter phytolaccae</name>
    <dbReference type="NCBI Taxonomy" id="1404360"/>
    <lineage>
        <taxon>Bacteria</taxon>
        <taxon>Bacillati</taxon>
        <taxon>Actinomycetota</taxon>
        <taxon>Thermoleophilia</taxon>
        <taxon>Solirubrobacterales</taxon>
        <taxon>Solirubrobacteraceae</taxon>
        <taxon>Solirubrobacter</taxon>
    </lineage>
</organism>
<evidence type="ECO:0000256" key="5">
    <source>
        <dbReference type="ARBA" id="ARBA00033748"/>
    </source>
</evidence>
<evidence type="ECO:0000259" key="7">
    <source>
        <dbReference type="Pfam" id="PF00296"/>
    </source>
</evidence>
<evidence type="ECO:0000313" key="8">
    <source>
        <dbReference type="EMBL" id="MDA0183041.1"/>
    </source>
</evidence>
<dbReference type="PANTHER" id="PTHR30011">
    <property type="entry name" value="ALKANESULFONATE MONOOXYGENASE-RELATED"/>
    <property type="match status" value="1"/>
</dbReference>
<dbReference type="Pfam" id="PF00296">
    <property type="entry name" value="Bac_luciferase"/>
    <property type="match status" value="1"/>
</dbReference>
<name>A0A9X3NF89_9ACTN</name>
<protein>
    <submittedName>
        <fullName evidence="8">LLM class flavin-dependent oxidoreductase</fullName>
    </submittedName>
</protein>
<dbReference type="InterPro" id="IPR016215">
    <property type="entry name" value="NTA_MOA"/>
</dbReference>
<dbReference type="Gene3D" id="3.20.20.30">
    <property type="entry name" value="Luciferase-like domain"/>
    <property type="match status" value="1"/>
</dbReference>
<keyword evidence="9" id="KW-1185">Reference proteome</keyword>
<evidence type="ECO:0000313" key="9">
    <source>
        <dbReference type="Proteomes" id="UP001147653"/>
    </source>
</evidence>
<evidence type="ECO:0000256" key="2">
    <source>
        <dbReference type="ARBA" id="ARBA00022643"/>
    </source>
</evidence>
<keyword evidence="3" id="KW-0560">Oxidoreductase</keyword>
<dbReference type="InterPro" id="IPR011251">
    <property type="entry name" value="Luciferase-like_dom"/>
</dbReference>
<dbReference type="InterPro" id="IPR051260">
    <property type="entry name" value="Diverse_substr_monoxygenases"/>
</dbReference>
<reference evidence="8" key="1">
    <citation type="submission" date="2022-10" db="EMBL/GenBank/DDBJ databases">
        <title>The WGS of Solirubrobacter phytolaccae KCTC 29190.</title>
        <authorList>
            <person name="Jiang Z."/>
        </authorList>
    </citation>
    <scope>NUCLEOTIDE SEQUENCE</scope>
    <source>
        <strain evidence="8">KCTC 29190</strain>
    </source>
</reference>
<dbReference type="EMBL" id="JAPDDP010000045">
    <property type="protein sequence ID" value="MDA0183041.1"/>
    <property type="molecule type" value="Genomic_DNA"/>
</dbReference>
<comment type="similarity">
    <text evidence="5">Belongs to the NtaA/SnaA/DszA monooxygenase family.</text>
</comment>
<accession>A0A9X3NF89</accession>
<proteinExistence type="inferred from homology"/>
<dbReference type="SUPFAM" id="SSF51679">
    <property type="entry name" value="Bacterial luciferase-like"/>
    <property type="match status" value="1"/>
</dbReference>
<dbReference type="PANTHER" id="PTHR30011:SF16">
    <property type="entry name" value="C2H2 FINGER DOMAIN TRANSCRIPTION FACTOR (EUROFUNG)-RELATED"/>
    <property type="match status" value="1"/>
</dbReference>
<dbReference type="AlphaFoldDB" id="A0A9X3NF89"/>
<sequence>MRELHLGLNALGAGTHRGAWRWPESDPLGIFDPDHWIGLAQTAERATFDLLFLADLSSFTTPPAAGPSLGFDTSVLLSTLAGVTSRLGLVGTSLTTYDHPFHVARRFSSLDHLSRGRAAWNAVTGANPASARNFGGLEHPDRAERYARADEFLTVVHELWDSWEDGALVGDAAAGRYGDAAHIHRIEHAGTYFEVEGPSLLPRSPQGRPVQVQAGASTGGLGLAAKYAEMVFTSAGSLEDAERYATNVRRRLALHGRAPDALKILPGLVFTLGGTEAEARARWTELNALAGEQPLQWLAFHLGVAEDELAWDKPLPEHALSTDEIRAGSTGARDIIVNLARRERLTARQLLERVSGWHRQFIGTPEQLADSIQEWFETGLVDGFNLMPDVLPSGLDAFVEHVVPILRDRGLFRREYTGTTLRDHLGLQRPVSRYARKKVAA</sequence>
<comment type="caution">
    <text evidence="8">The sequence shown here is derived from an EMBL/GenBank/DDBJ whole genome shotgun (WGS) entry which is preliminary data.</text>
</comment>
<dbReference type="NCBIfam" id="TIGR03860">
    <property type="entry name" value="FMN_nitrolo"/>
    <property type="match status" value="1"/>
</dbReference>
<dbReference type="RefSeq" id="WP_270027425.1">
    <property type="nucleotide sequence ID" value="NZ_JAPDDP010000045.1"/>
</dbReference>
<feature type="binding site" evidence="6">
    <location>
        <position position="55"/>
    </location>
    <ligand>
        <name>FMN</name>
        <dbReference type="ChEBI" id="CHEBI:58210"/>
    </ligand>
</feature>
<feature type="domain" description="Luciferase-like" evidence="7">
    <location>
        <begin position="25"/>
        <end position="380"/>
    </location>
</feature>
<evidence type="ECO:0000256" key="4">
    <source>
        <dbReference type="ARBA" id="ARBA00023033"/>
    </source>
</evidence>
<dbReference type="PIRSF" id="PIRSF000337">
    <property type="entry name" value="NTA_MOA"/>
    <property type="match status" value="1"/>
</dbReference>
<dbReference type="CDD" id="cd01095">
    <property type="entry name" value="Nitrilotriacetate_monoxgenase"/>
    <property type="match status" value="1"/>
</dbReference>
<dbReference type="GO" id="GO:0004497">
    <property type="term" value="F:monooxygenase activity"/>
    <property type="evidence" value="ECO:0007669"/>
    <property type="project" value="UniProtKB-KW"/>
</dbReference>
<feature type="binding site" evidence="6">
    <location>
        <position position="146"/>
    </location>
    <ligand>
        <name>FMN</name>
        <dbReference type="ChEBI" id="CHEBI:58210"/>
    </ligand>
</feature>
<feature type="binding site" evidence="6">
    <location>
        <position position="217"/>
    </location>
    <ligand>
        <name>FMN</name>
        <dbReference type="ChEBI" id="CHEBI:58210"/>
    </ligand>
</feature>
<gene>
    <name evidence="8" type="ORF">OJ997_22220</name>
</gene>
<evidence type="ECO:0000256" key="1">
    <source>
        <dbReference type="ARBA" id="ARBA00022630"/>
    </source>
</evidence>
<feature type="binding site" evidence="6">
    <location>
        <position position="92"/>
    </location>
    <ligand>
        <name>FMN</name>
        <dbReference type="ChEBI" id="CHEBI:58210"/>
    </ligand>
</feature>
<dbReference type="InterPro" id="IPR036661">
    <property type="entry name" value="Luciferase-like_sf"/>
</dbReference>